<keyword evidence="2" id="KW-0539">Nucleus</keyword>
<comment type="caution">
    <text evidence="4">The sequence shown here is derived from an EMBL/GenBank/DDBJ whole genome shotgun (WGS) entry which is preliminary data.</text>
</comment>
<comment type="function">
    <text evidence="2">Repressor of jasmonate responses.</text>
</comment>
<comment type="subcellular location">
    <subcellularLocation>
        <location evidence="2">Nucleus</location>
    </subcellularLocation>
</comment>
<dbReference type="AlphaFoldDB" id="A0A6A1V756"/>
<dbReference type="EMBL" id="RXIC02000025">
    <property type="protein sequence ID" value="KAB1207728.1"/>
    <property type="molecule type" value="Genomic_DNA"/>
</dbReference>
<dbReference type="Pfam" id="PF06200">
    <property type="entry name" value="tify"/>
    <property type="match status" value="1"/>
</dbReference>
<dbReference type="PANTHER" id="PTHR33077:SF5">
    <property type="entry name" value="PROTEIN TIFY 9"/>
    <property type="match status" value="1"/>
</dbReference>
<dbReference type="InterPro" id="IPR010399">
    <property type="entry name" value="Tify_dom"/>
</dbReference>
<evidence type="ECO:0000256" key="1">
    <source>
        <dbReference type="ARBA" id="ARBA00008614"/>
    </source>
</evidence>
<dbReference type="SMART" id="SM00979">
    <property type="entry name" value="TIFY"/>
    <property type="match status" value="1"/>
</dbReference>
<sequence length="214" mass="23586">MSRATVELDFFGMEKDSLLSSSKSQFQKFLHLSRGFGMQSAISKINPDVLKSVISSASATQGSETGSTSSFRNSVSVPSSPALPVYTPALRPSTLENSPVTTPLTIFYNGTVAVFDVPRDKAKNILKLALEGTFDPKDAVPSSDQQQLLHTLNRGESADYKKKVFAEILTEAQREVDLRLAVCSLFHLIRVFDPRSIYFVVEPSEPIPERHLSF</sequence>
<comment type="similarity">
    <text evidence="1 2">Belongs to the TIFY/JAZ family.</text>
</comment>
<dbReference type="GO" id="GO:0005634">
    <property type="term" value="C:nucleus"/>
    <property type="evidence" value="ECO:0007669"/>
    <property type="project" value="UniProtKB-SubCell"/>
</dbReference>
<dbReference type="GO" id="GO:0009611">
    <property type="term" value="P:response to wounding"/>
    <property type="evidence" value="ECO:0007669"/>
    <property type="project" value="UniProtKB-UniRule"/>
</dbReference>
<evidence type="ECO:0000256" key="2">
    <source>
        <dbReference type="RuleBase" id="RU369065"/>
    </source>
</evidence>
<dbReference type="Proteomes" id="UP000516437">
    <property type="component" value="Chromosome 7"/>
</dbReference>
<reference evidence="4 5" key="1">
    <citation type="journal article" date="2019" name="Plant Biotechnol. J.">
        <title>The red bayberry genome and genetic basis of sex determination.</title>
        <authorList>
            <person name="Jia H.M."/>
            <person name="Jia H.J."/>
            <person name="Cai Q.L."/>
            <person name="Wang Y."/>
            <person name="Zhao H.B."/>
            <person name="Yang W.F."/>
            <person name="Wang G.Y."/>
            <person name="Li Y.H."/>
            <person name="Zhan D.L."/>
            <person name="Shen Y.T."/>
            <person name="Niu Q.F."/>
            <person name="Chang L."/>
            <person name="Qiu J."/>
            <person name="Zhao L."/>
            <person name="Xie H.B."/>
            <person name="Fu W.Y."/>
            <person name="Jin J."/>
            <person name="Li X.W."/>
            <person name="Jiao Y."/>
            <person name="Zhou C.C."/>
            <person name="Tu T."/>
            <person name="Chai C.Y."/>
            <person name="Gao J.L."/>
            <person name="Fan L.J."/>
            <person name="van de Weg E."/>
            <person name="Wang J.Y."/>
            <person name="Gao Z.S."/>
        </authorList>
    </citation>
    <scope>NUCLEOTIDE SEQUENCE [LARGE SCALE GENOMIC DNA]</scope>
    <source>
        <tissue evidence="4">Leaves</tissue>
    </source>
</reference>
<keyword evidence="2" id="KW-1184">Jasmonic acid signaling pathway</keyword>
<proteinExistence type="inferred from homology"/>
<dbReference type="PANTHER" id="PTHR33077">
    <property type="entry name" value="PROTEIN TIFY 4A-RELATED-RELATED"/>
    <property type="match status" value="1"/>
</dbReference>
<dbReference type="GO" id="GO:2000022">
    <property type="term" value="P:regulation of jasmonic acid mediated signaling pathway"/>
    <property type="evidence" value="ECO:0007669"/>
    <property type="project" value="UniProtKB-UniRule"/>
</dbReference>
<gene>
    <name evidence="4" type="ORF">CJ030_MR7G002984</name>
</gene>
<dbReference type="GO" id="GO:0031347">
    <property type="term" value="P:regulation of defense response"/>
    <property type="evidence" value="ECO:0007669"/>
    <property type="project" value="UniProtKB-UniRule"/>
</dbReference>
<evidence type="ECO:0000313" key="4">
    <source>
        <dbReference type="EMBL" id="KAB1207728.1"/>
    </source>
</evidence>
<feature type="domain" description="Tify" evidence="3">
    <location>
        <begin position="97"/>
        <end position="131"/>
    </location>
</feature>
<accession>A0A6A1V756</accession>
<dbReference type="InterPro" id="IPR040390">
    <property type="entry name" value="TIFY/JAZ"/>
</dbReference>
<dbReference type="PROSITE" id="PS51320">
    <property type="entry name" value="TIFY"/>
    <property type="match status" value="1"/>
</dbReference>
<comment type="domain">
    <text evidence="2">The jas domain is required for interaction with COI1.</text>
</comment>
<keyword evidence="5" id="KW-1185">Reference proteome</keyword>
<protein>
    <recommendedName>
        <fullName evidence="2">Protein TIFY</fullName>
    </recommendedName>
    <alternativeName>
        <fullName evidence="2">Jasmonate ZIM domain-containing protein</fullName>
    </alternativeName>
</protein>
<organism evidence="4 5">
    <name type="scientific">Morella rubra</name>
    <name type="common">Chinese bayberry</name>
    <dbReference type="NCBI Taxonomy" id="262757"/>
    <lineage>
        <taxon>Eukaryota</taxon>
        <taxon>Viridiplantae</taxon>
        <taxon>Streptophyta</taxon>
        <taxon>Embryophyta</taxon>
        <taxon>Tracheophyta</taxon>
        <taxon>Spermatophyta</taxon>
        <taxon>Magnoliopsida</taxon>
        <taxon>eudicotyledons</taxon>
        <taxon>Gunneridae</taxon>
        <taxon>Pentapetalae</taxon>
        <taxon>rosids</taxon>
        <taxon>fabids</taxon>
        <taxon>Fagales</taxon>
        <taxon>Myricaceae</taxon>
        <taxon>Morella</taxon>
    </lineage>
</organism>
<dbReference type="OrthoDB" id="1914366at2759"/>
<evidence type="ECO:0000259" key="3">
    <source>
        <dbReference type="PROSITE" id="PS51320"/>
    </source>
</evidence>
<evidence type="ECO:0000313" key="5">
    <source>
        <dbReference type="Proteomes" id="UP000516437"/>
    </source>
</evidence>
<name>A0A6A1V756_9ROSI</name>